<evidence type="ECO:0000313" key="7">
    <source>
        <dbReference type="Proteomes" id="UP000284842"/>
    </source>
</evidence>
<dbReference type="InParanoid" id="A0A409VIX1"/>
<dbReference type="GO" id="GO:0044550">
    <property type="term" value="P:secondary metabolite biosynthetic process"/>
    <property type="evidence" value="ECO:0007669"/>
    <property type="project" value="TreeGrafter"/>
</dbReference>
<dbReference type="AlphaFoldDB" id="A0A409VIX1"/>
<dbReference type="InterPro" id="IPR000172">
    <property type="entry name" value="GMC_OxRdtase_N"/>
</dbReference>
<dbReference type="PROSITE" id="PS00623">
    <property type="entry name" value="GMC_OXRED_1"/>
    <property type="match status" value="1"/>
</dbReference>
<evidence type="ECO:0000313" key="6">
    <source>
        <dbReference type="EMBL" id="PPQ66224.1"/>
    </source>
</evidence>
<accession>A0A409VIX1</accession>
<feature type="domain" description="Glucose-methanol-choline oxidoreductase N-terminal" evidence="5">
    <location>
        <begin position="115"/>
        <end position="138"/>
    </location>
</feature>
<keyword evidence="4" id="KW-0732">Signal</keyword>
<dbReference type="GO" id="GO:0050660">
    <property type="term" value="F:flavin adenine dinucleotide binding"/>
    <property type="evidence" value="ECO:0007669"/>
    <property type="project" value="InterPro"/>
</dbReference>
<dbReference type="Gene3D" id="3.50.50.60">
    <property type="entry name" value="FAD/NAD(P)-binding domain"/>
    <property type="match status" value="1"/>
</dbReference>
<dbReference type="Pfam" id="PF00732">
    <property type="entry name" value="GMC_oxred_N"/>
    <property type="match status" value="1"/>
</dbReference>
<keyword evidence="3" id="KW-0285">Flavoprotein</keyword>
<dbReference type="Proteomes" id="UP000284842">
    <property type="component" value="Unassembled WGS sequence"/>
</dbReference>
<keyword evidence="3" id="KW-0274">FAD</keyword>
<feature type="signal peptide" evidence="4">
    <location>
        <begin position="1"/>
        <end position="20"/>
    </location>
</feature>
<evidence type="ECO:0000256" key="2">
    <source>
        <dbReference type="ARBA" id="ARBA00011245"/>
    </source>
</evidence>
<dbReference type="OrthoDB" id="269227at2759"/>
<dbReference type="EMBL" id="NHTK01006048">
    <property type="protein sequence ID" value="PPQ66224.1"/>
    <property type="molecule type" value="Genomic_DNA"/>
</dbReference>
<dbReference type="InterPro" id="IPR036188">
    <property type="entry name" value="FAD/NAD-bd_sf"/>
</dbReference>
<comment type="similarity">
    <text evidence="1 3">Belongs to the GMC oxidoreductase family.</text>
</comment>
<reference evidence="6 7" key="1">
    <citation type="journal article" date="2018" name="Evol. Lett.">
        <title>Horizontal gene cluster transfer increased hallucinogenic mushroom diversity.</title>
        <authorList>
            <person name="Reynolds H.T."/>
            <person name="Vijayakumar V."/>
            <person name="Gluck-Thaler E."/>
            <person name="Korotkin H.B."/>
            <person name="Matheny P.B."/>
            <person name="Slot J.C."/>
        </authorList>
    </citation>
    <scope>NUCLEOTIDE SEQUENCE [LARGE SCALE GENOMIC DNA]</scope>
    <source>
        <strain evidence="6 7">2629</strain>
    </source>
</reference>
<dbReference type="STRING" id="181874.A0A409VIX1"/>
<sequence length="360" mass="38634">MFTFNSLLSAVLCSVLVVKAVPFGSYEVIEPRQQLASYDFIVVGAGTAGATVASRLAEDPDVTVLLIEAGKLDGGEPFVTIPRNVGGAMRTQYDWNFTTVAQPALNNRQIGIPAGKVVGGSSVLNGMLFDRGAAADYDAWAELGNPGWDFKGLLPYFKKSETFTPPPPALAAEFGITWDLEGHGTDGPIYSTYPRYLTNDKKVFFAALNELGIPTELDGAGSEGRALNAFWAPNSLHPTNMSRSFARTGYYDHAIQRSNFHVLLQQQVTKLVADDISTSPVRFSGVEYAASATSPRQIARATKDIVVSAGVVGSPRVLQLSGIGRKSLLERLNIPVAVDLPGVGSNYQDHGYSSVFSFCE</sequence>
<dbReference type="GO" id="GO:0016614">
    <property type="term" value="F:oxidoreductase activity, acting on CH-OH group of donors"/>
    <property type="evidence" value="ECO:0007669"/>
    <property type="project" value="InterPro"/>
</dbReference>
<organism evidence="6 7">
    <name type="scientific">Panaeolus cyanescens</name>
    <dbReference type="NCBI Taxonomy" id="181874"/>
    <lineage>
        <taxon>Eukaryota</taxon>
        <taxon>Fungi</taxon>
        <taxon>Dikarya</taxon>
        <taxon>Basidiomycota</taxon>
        <taxon>Agaricomycotina</taxon>
        <taxon>Agaricomycetes</taxon>
        <taxon>Agaricomycetidae</taxon>
        <taxon>Agaricales</taxon>
        <taxon>Agaricineae</taxon>
        <taxon>Galeropsidaceae</taxon>
        <taxon>Panaeolus</taxon>
    </lineage>
</organism>
<feature type="chain" id="PRO_5019173286" description="Glucose-methanol-choline oxidoreductase N-terminal domain-containing protein" evidence="4">
    <location>
        <begin position="21"/>
        <end position="360"/>
    </location>
</feature>
<dbReference type="PANTHER" id="PTHR11552:SF115">
    <property type="entry name" value="DEHYDROGENASE XPTC-RELATED"/>
    <property type="match status" value="1"/>
</dbReference>
<gene>
    <name evidence="6" type="ORF">CVT24_000336</name>
</gene>
<comment type="caution">
    <text evidence="6">The sequence shown here is derived from an EMBL/GenBank/DDBJ whole genome shotgun (WGS) entry which is preliminary data.</text>
</comment>
<evidence type="ECO:0000256" key="4">
    <source>
        <dbReference type="SAM" id="SignalP"/>
    </source>
</evidence>
<dbReference type="Gene3D" id="3.30.560.10">
    <property type="entry name" value="Glucose Oxidase, domain 3"/>
    <property type="match status" value="1"/>
</dbReference>
<dbReference type="InterPro" id="IPR012132">
    <property type="entry name" value="GMC_OxRdtase"/>
</dbReference>
<keyword evidence="7" id="KW-1185">Reference proteome</keyword>
<comment type="subunit">
    <text evidence="2">Monomer.</text>
</comment>
<evidence type="ECO:0000256" key="3">
    <source>
        <dbReference type="RuleBase" id="RU003968"/>
    </source>
</evidence>
<evidence type="ECO:0000259" key="5">
    <source>
        <dbReference type="PROSITE" id="PS00623"/>
    </source>
</evidence>
<dbReference type="PANTHER" id="PTHR11552">
    <property type="entry name" value="GLUCOSE-METHANOL-CHOLINE GMC OXIDOREDUCTASE"/>
    <property type="match status" value="1"/>
</dbReference>
<proteinExistence type="inferred from homology"/>
<dbReference type="SUPFAM" id="SSF51905">
    <property type="entry name" value="FAD/NAD(P)-binding domain"/>
    <property type="match status" value="1"/>
</dbReference>
<name>A0A409VIX1_9AGAR</name>
<evidence type="ECO:0000256" key="1">
    <source>
        <dbReference type="ARBA" id="ARBA00010790"/>
    </source>
</evidence>
<protein>
    <recommendedName>
        <fullName evidence="5">Glucose-methanol-choline oxidoreductase N-terminal domain-containing protein</fullName>
    </recommendedName>
</protein>